<dbReference type="AlphaFoldDB" id="A0A381W1G6"/>
<name>A0A381W1G6_9ZZZZ</name>
<reference evidence="1" key="1">
    <citation type="submission" date="2018-05" db="EMBL/GenBank/DDBJ databases">
        <authorList>
            <person name="Lanie J.A."/>
            <person name="Ng W.-L."/>
            <person name="Kazmierczak K.M."/>
            <person name="Andrzejewski T.M."/>
            <person name="Davidsen T.M."/>
            <person name="Wayne K.J."/>
            <person name="Tettelin H."/>
            <person name="Glass J.I."/>
            <person name="Rusch D."/>
            <person name="Podicherti R."/>
            <person name="Tsui H.-C.T."/>
            <person name="Winkler M.E."/>
        </authorList>
    </citation>
    <scope>NUCLEOTIDE SEQUENCE</scope>
</reference>
<gene>
    <name evidence="1" type="ORF">METZ01_LOCUS98682</name>
</gene>
<evidence type="ECO:0000313" key="1">
    <source>
        <dbReference type="EMBL" id="SVA45828.1"/>
    </source>
</evidence>
<accession>A0A381W1G6</accession>
<proteinExistence type="predicted"/>
<dbReference type="EMBL" id="UINC01010288">
    <property type="protein sequence ID" value="SVA45828.1"/>
    <property type="molecule type" value="Genomic_DNA"/>
</dbReference>
<sequence>MEKVIKENPVAAEWLPENKPDGSGIGANYVDAFLKPLNCELEDELRLACKRRGLKITVSLGDRKGEAILRRIEHGPDVRAILHAALTEAFAQADAKCEPGDGNIRVEY</sequence>
<organism evidence="1">
    <name type="scientific">marine metagenome</name>
    <dbReference type="NCBI Taxonomy" id="408172"/>
    <lineage>
        <taxon>unclassified sequences</taxon>
        <taxon>metagenomes</taxon>
        <taxon>ecological metagenomes</taxon>
    </lineage>
</organism>
<protein>
    <submittedName>
        <fullName evidence="1">Uncharacterized protein</fullName>
    </submittedName>
</protein>